<accession>A0A4Z2JCP7</accession>
<name>A0A4Z2JCP7_9TELE</name>
<evidence type="ECO:0000313" key="2">
    <source>
        <dbReference type="Proteomes" id="UP000314294"/>
    </source>
</evidence>
<dbReference type="AlphaFoldDB" id="A0A4Z2JCP7"/>
<keyword evidence="2" id="KW-1185">Reference proteome</keyword>
<evidence type="ECO:0000313" key="1">
    <source>
        <dbReference type="EMBL" id="TNN87940.1"/>
    </source>
</evidence>
<dbReference type="EMBL" id="SRLO01000008">
    <property type="protein sequence ID" value="TNN87940.1"/>
    <property type="molecule type" value="Genomic_DNA"/>
</dbReference>
<reference evidence="1 2" key="1">
    <citation type="submission" date="2019-03" db="EMBL/GenBank/DDBJ databases">
        <title>First draft genome of Liparis tanakae, snailfish: a comprehensive survey of snailfish specific genes.</title>
        <authorList>
            <person name="Kim W."/>
            <person name="Song I."/>
            <person name="Jeong J.-H."/>
            <person name="Kim D."/>
            <person name="Kim S."/>
            <person name="Ryu S."/>
            <person name="Song J.Y."/>
            <person name="Lee S.K."/>
        </authorList>
    </citation>
    <scope>NUCLEOTIDE SEQUENCE [LARGE SCALE GENOMIC DNA]</scope>
    <source>
        <tissue evidence="1">Muscle</tissue>
    </source>
</reference>
<dbReference type="Proteomes" id="UP000314294">
    <property type="component" value="Unassembled WGS sequence"/>
</dbReference>
<gene>
    <name evidence="1" type="ORF">EYF80_001904</name>
</gene>
<comment type="caution">
    <text evidence="1">The sequence shown here is derived from an EMBL/GenBank/DDBJ whole genome shotgun (WGS) entry which is preliminary data.</text>
</comment>
<sequence length="113" mass="12102">MAEYPTGSSGPVCHPEAVMKQWSISSVGAGDALEPGATVSGTSVYTDGKIVHAECCYEQQIEHMHGSAWLPKEAASNIKSSYRANNWLPRETTARVHRRCCTTSPPGSSEAAH</sequence>
<protein>
    <submittedName>
        <fullName evidence="1">Uncharacterized protein</fullName>
    </submittedName>
</protein>
<organism evidence="1 2">
    <name type="scientific">Liparis tanakae</name>
    <name type="common">Tanaka's snailfish</name>
    <dbReference type="NCBI Taxonomy" id="230148"/>
    <lineage>
        <taxon>Eukaryota</taxon>
        <taxon>Metazoa</taxon>
        <taxon>Chordata</taxon>
        <taxon>Craniata</taxon>
        <taxon>Vertebrata</taxon>
        <taxon>Euteleostomi</taxon>
        <taxon>Actinopterygii</taxon>
        <taxon>Neopterygii</taxon>
        <taxon>Teleostei</taxon>
        <taxon>Neoteleostei</taxon>
        <taxon>Acanthomorphata</taxon>
        <taxon>Eupercaria</taxon>
        <taxon>Perciformes</taxon>
        <taxon>Cottioidei</taxon>
        <taxon>Cottales</taxon>
        <taxon>Liparidae</taxon>
        <taxon>Liparis</taxon>
    </lineage>
</organism>
<proteinExistence type="predicted"/>